<protein>
    <submittedName>
        <fullName evidence="1">CLUMA_CG019701, isoform A</fullName>
    </submittedName>
</protein>
<proteinExistence type="predicted"/>
<sequence>MKKYLNLGLFIVIGIAYEKACLCLKPLNLTLGFVLQQQRLAFSPFVLNLLPQNLRAKFYYFSNEMSLKISQFHSKNLHFPRLTAFAAAMNAERNKNL</sequence>
<reference evidence="1 2" key="1">
    <citation type="submission" date="2015-04" db="EMBL/GenBank/DDBJ databases">
        <authorList>
            <person name="Syromyatnikov M.Y."/>
            <person name="Popov V.N."/>
        </authorList>
    </citation>
    <scope>NUCLEOTIDE SEQUENCE [LARGE SCALE GENOMIC DNA]</scope>
</reference>
<dbReference type="EMBL" id="CVRI01000067">
    <property type="protein sequence ID" value="CRL06503.1"/>
    <property type="molecule type" value="Genomic_DNA"/>
</dbReference>
<keyword evidence="2" id="KW-1185">Reference proteome</keyword>
<gene>
    <name evidence="1" type="ORF">CLUMA_CG019701</name>
</gene>
<name>A0A1J1J287_9DIPT</name>
<organism evidence="1 2">
    <name type="scientific">Clunio marinus</name>
    <dbReference type="NCBI Taxonomy" id="568069"/>
    <lineage>
        <taxon>Eukaryota</taxon>
        <taxon>Metazoa</taxon>
        <taxon>Ecdysozoa</taxon>
        <taxon>Arthropoda</taxon>
        <taxon>Hexapoda</taxon>
        <taxon>Insecta</taxon>
        <taxon>Pterygota</taxon>
        <taxon>Neoptera</taxon>
        <taxon>Endopterygota</taxon>
        <taxon>Diptera</taxon>
        <taxon>Nematocera</taxon>
        <taxon>Chironomoidea</taxon>
        <taxon>Chironomidae</taxon>
        <taxon>Clunio</taxon>
    </lineage>
</organism>
<accession>A0A1J1J287</accession>
<dbReference type="AlphaFoldDB" id="A0A1J1J287"/>
<evidence type="ECO:0000313" key="2">
    <source>
        <dbReference type="Proteomes" id="UP000183832"/>
    </source>
</evidence>
<dbReference type="Proteomes" id="UP000183832">
    <property type="component" value="Unassembled WGS sequence"/>
</dbReference>
<evidence type="ECO:0000313" key="1">
    <source>
        <dbReference type="EMBL" id="CRL06503.1"/>
    </source>
</evidence>